<organism evidence="2">
    <name type="scientific">marine sediment metagenome</name>
    <dbReference type="NCBI Taxonomy" id="412755"/>
    <lineage>
        <taxon>unclassified sequences</taxon>
        <taxon>metagenomes</taxon>
        <taxon>ecological metagenomes</taxon>
    </lineage>
</organism>
<dbReference type="InterPro" id="IPR008979">
    <property type="entry name" value="Galactose-bd-like_sf"/>
</dbReference>
<reference evidence="2" key="1">
    <citation type="journal article" date="2014" name="Front. Microbiol.">
        <title>High frequency of phylogenetically diverse reductive dehalogenase-homologous genes in deep subseafloor sedimentary metagenomes.</title>
        <authorList>
            <person name="Kawai M."/>
            <person name="Futagami T."/>
            <person name="Toyoda A."/>
            <person name="Takaki Y."/>
            <person name="Nishi S."/>
            <person name="Hori S."/>
            <person name="Arai W."/>
            <person name="Tsubouchi T."/>
            <person name="Morono Y."/>
            <person name="Uchiyama I."/>
            <person name="Ito T."/>
            <person name="Fujiyama A."/>
            <person name="Inagaki F."/>
            <person name="Takami H."/>
        </authorList>
    </citation>
    <scope>NUCLEOTIDE SEQUENCE</scope>
    <source>
        <strain evidence="2">Expedition CK06-06</strain>
    </source>
</reference>
<dbReference type="AlphaFoldDB" id="X0S454"/>
<name>X0S454_9ZZZZ</name>
<dbReference type="Gene3D" id="2.60.120.430">
    <property type="entry name" value="Galactose-binding lectin"/>
    <property type="match status" value="1"/>
</dbReference>
<evidence type="ECO:0000256" key="1">
    <source>
        <dbReference type="SAM" id="MobiDB-lite"/>
    </source>
</evidence>
<dbReference type="EMBL" id="BARS01006540">
    <property type="protein sequence ID" value="GAF69996.1"/>
    <property type="molecule type" value="Genomic_DNA"/>
</dbReference>
<feature type="non-terminal residue" evidence="2">
    <location>
        <position position="1"/>
    </location>
</feature>
<feature type="region of interest" description="Disordered" evidence="1">
    <location>
        <begin position="89"/>
        <end position="115"/>
    </location>
</feature>
<accession>X0S454</accession>
<comment type="caution">
    <text evidence="2">The sequence shown here is derived from an EMBL/GenBank/DDBJ whole genome shotgun (WGS) entry which is preliminary data.</text>
</comment>
<protein>
    <submittedName>
        <fullName evidence="2">Uncharacterized protein</fullName>
    </submittedName>
</protein>
<gene>
    <name evidence="2" type="ORF">S01H1_12715</name>
</gene>
<evidence type="ECO:0000313" key="2">
    <source>
        <dbReference type="EMBL" id="GAF69996.1"/>
    </source>
</evidence>
<proteinExistence type="predicted"/>
<dbReference type="SUPFAM" id="SSF49785">
    <property type="entry name" value="Galactose-binding domain-like"/>
    <property type="match status" value="1"/>
</dbReference>
<dbReference type="PROSITE" id="PS00018">
    <property type="entry name" value="EF_HAND_1"/>
    <property type="match status" value="1"/>
</dbReference>
<dbReference type="InterPro" id="IPR018247">
    <property type="entry name" value="EF_Hand_1_Ca_BS"/>
</dbReference>
<sequence>ALPVRQFITAGGAGEQVPDQSVFKVVFLQGISGDADLNADGYVTGSELGMHLQEKVVNYTRGGQHPQYGKINNPKLDRGDFIFVSPKTPEKKMAAKTAPETAMPKTTTQAGEPGTAEVQDDRMAYIPKTARTAHDVLKRGQGPFVLDDFEDRDLWSQNFHDKWSYHKKGRARINVSADTSQAANGTSCSMKVKYKLKSKSAVFIRIGVKALYIGENHGKVVYDLSRFNRITFCLKSKKDRSFLSRPNKIFATLICYSETAKSKHGSMAQYYNRGGIDPDKDWQKIEIPFDDFVPTNWTRKNVSHYPPKPDLGKVLQIFFMISSFKGDGGTPGSNTIWIDEIVLQ</sequence>